<reference evidence="1" key="1">
    <citation type="submission" date="2018-02" db="EMBL/GenBank/DDBJ databases">
        <title>Rhizophora mucronata_Transcriptome.</title>
        <authorList>
            <person name="Meera S.P."/>
            <person name="Sreeshan A."/>
            <person name="Augustine A."/>
        </authorList>
    </citation>
    <scope>NUCLEOTIDE SEQUENCE</scope>
    <source>
        <tissue evidence="1">Leaf</tissue>
    </source>
</reference>
<sequence>MQHISERCKCQYFTINNENLIQASWMLQNLSNGCPQTNPIQRA</sequence>
<organism evidence="1">
    <name type="scientific">Rhizophora mucronata</name>
    <name type="common">Asiatic mangrove</name>
    <dbReference type="NCBI Taxonomy" id="61149"/>
    <lineage>
        <taxon>Eukaryota</taxon>
        <taxon>Viridiplantae</taxon>
        <taxon>Streptophyta</taxon>
        <taxon>Embryophyta</taxon>
        <taxon>Tracheophyta</taxon>
        <taxon>Spermatophyta</taxon>
        <taxon>Magnoliopsida</taxon>
        <taxon>eudicotyledons</taxon>
        <taxon>Gunneridae</taxon>
        <taxon>Pentapetalae</taxon>
        <taxon>rosids</taxon>
        <taxon>fabids</taxon>
        <taxon>Malpighiales</taxon>
        <taxon>Rhizophoraceae</taxon>
        <taxon>Rhizophora</taxon>
    </lineage>
</organism>
<dbReference type="EMBL" id="GGEC01005392">
    <property type="protein sequence ID" value="MBW85875.1"/>
    <property type="molecule type" value="Transcribed_RNA"/>
</dbReference>
<dbReference type="AlphaFoldDB" id="A0A2P2IXB3"/>
<proteinExistence type="predicted"/>
<protein>
    <submittedName>
        <fullName evidence="1">Uncharacterized protein</fullName>
    </submittedName>
</protein>
<evidence type="ECO:0000313" key="1">
    <source>
        <dbReference type="EMBL" id="MBW85875.1"/>
    </source>
</evidence>
<name>A0A2P2IXB3_RHIMU</name>
<accession>A0A2P2IXB3</accession>